<comment type="caution">
    <text evidence="1">The sequence shown here is derived from an EMBL/GenBank/DDBJ whole genome shotgun (WGS) entry which is preliminary data.</text>
</comment>
<name>A0A0F8ZSX6_9ZZZZ</name>
<proteinExistence type="predicted"/>
<gene>
    <name evidence="1" type="ORF">LCGC14_2736630</name>
</gene>
<accession>A0A0F8ZSX6</accession>
<feature type="non-terminal residue" evidence="1">
    <location>
        <position position="1"/>
    </location>
</feature>
<protein>
    <submittedName>
        <fullName evidence="1">Uncharacterized protein</fullName>
    </submittedName>
</protein>
<dbReference type="AlphaFoldDB" id="A0A0F8ZSX6"/>
<reference evidence="1" key="1">
    <citation type="journal article" date="2015" name="Nature">
        <title>Complex archaea that bridge the gap between prokaryotes and eukaryotes.</title>
        <authorList>
            <person name="Spang A."/>
            <person name="Saw J.H."/>
            <person name="Jorgensen S.L."/>
            <person name="Zaremba-Niedzwiedzka K."/>
            <person name="Martijn J."/>
            <person name="Lind A.E."/>
            <person name="van Eijk R."/>
            <person name="Schleper C."/>
            <person name="Guy L."/>
            <person name="Ettema T.J."/>
        </authorList>
    </citation>
    <scope>NUCLEOTIDE SEQUENCE</scope>
</reference>
<dbReference type="EMBL" id="LAZR01049674">
    <property type="protein sequence ID" value="KKK89090.1"/>
    <property type="molecule type" value="Genomic_DNA"/>
</dbReference>
<organism evidence="1">
    <name type="scientific">marine sediment metagenome</name>
    <dbReference type="NCBI Taxonomy" id="412755"/>
    <lineage>
        <taxon>unclassified sequences</taxon>
        <taxon>metagenomes</taxon>
        <taxon>ecological metagenomes</taxon>
    </lineage>
</organism>
<sequence length="42" mass="4922">WKKCVFRLIISKQINFFSSILLVIGLKGSFDYTKTQKSEIKI</sequence>
<evidence type="ECO:0000313" key="1">
    <source>
        <dbReference type="EMBL" id="KKK89090.1"/>
    </source>
</evidence>